<dbReference type="GO" id="GO:0005829">
    <property type="term" value="C:cytosol"/>
    <property type="evidence" value="ECO:0007669"/>
    <property type="project" value="TreeGrafter"/>
</dbReference>
<evidence type="ECO:0000313" key="7">
    <source>
        <dbReference type="Proteomes" id="UP000515317"/>
    </source>
</evidence>
<gene>
    <name evidence="6" type="ORF">IZ6_22800</name>
</gene>
<dbReference type="AlphaFoldDB" id="A0A6S6QVE8"/>
<evidence type="ECO:0000256" key="1">
    <source>
        <dbReference type="ARBA" id="ARBA00009437"/>
    </source>
</evidence>
<keyword evidence="3" id="KW-0238">DNA-binding</keyword>
<protein>
    <submittedName>
        <fullName evidence="6">LysR family transcriptional regulator</fullName>
    </submittedName>
</protein>
<dbReference type="RefSeq" id="WP_222875188.1">
    <property type="nucleotide sequence ID" value="NZ_AP023361.1"/>
</dbReference>
<dbReference type="CDD" id="cd05466">
    <property type="entry name" value="PBP2_LTTR_substrate"/>
    <property type="match status" value="1"/>
</dbReference>
<dbReference type="Pfam" id="PF03466">
    <property type="entry name" value="LysR_substrate"/>
    <property type="match status" value="1"/>
</dbReference>
<dbReference type="KEGG" id="tso:IZ6_22800"/>
<dbReference type="Gene3D" id="3.40.190.290">
    <property type="match status" value="1"/>
</dbReference>
<dbReference type="PANTHER" id="PTHR30419">
    <property type="entry name" value="HTH-TYPE TRANSCRIPTIONAL REGULATOR YBHD"/>
    <property type="match status" value="1"/>
</dbReference>
<dbReference type="PANTHER" id="PTHR30419:SF31">
    <property type="entry name" value="BLR3139 PROTEIN"/>
    <property type="match status" value="1"/>
</dbReference>
<evidence type="ECO:0000256" key="3">
    <source>
        <dbReference type="ARBA" id="ARBA00023125"/>
    </source>
</evidence>
<dbReference type="Pfam" id="PF00126">
    <property type="entry name" value="HTH_1"/>
    <property type="match status" value="1"/>
</dbReference>
<dbReference type="GO" id="GO:0003677">
    <property type="term" value="F:DNA binding"/>
    <property type="evidence" value="ECO:0007669"/>
    <property type="project" value="UniProtKB-KW"/>
</dbReference>
<feature type="domain" description="HTH lysR-type" evidence="5">
    <location>
        <begin position="1"/>
        <end position="58"/>
    </location>
</feature>
<evidence type="ECO:0000256" key="4">
    <source>
        <dbReference type="ARBA" id="ARBA00023163"/>
    </source>
</evidence>
<dbReference type="InterPro" id="IPR036388">
    <property type="entry name" value="WH-like_DNA-bd_sf"/>
</dbReference>
<organism evidence="6 7">
    <name type="scientific">Terrihabitans soli</name>
    <dbReference type="NCBI Taxonomy" id="708113"/>
    <lineage>
        <taxon>Bacteria</taxon>
        <taxon>Pseudomonadati</taxon>
        <taxon>Pseudomonadota</taxon>
        <taxon>Alphaproteobacteria</taxon>
        <taxon>Hyphomicrobiales</taxon>
        <taxon>Terrihabitans</taxon>
    </lineage>
</organism>
<dbReference type="PRINTS" id="PR00039">
    <property type="entry name" value="HTHLYSR"/>
</dbReference>
<dbReference type="FunFam" id="1.10.10.10:FF:000001">
    <property type="entry name" value="LysR family transcriptional regulator"/>
    <property type="match status" value="1"/>
</dbReference>
<dbReference type="InterPro" id="IPR036390">
    <property type="entry name" value="WH_DNA-bd_sf"/>
</dbReference>
<dbReference type="EMBL" id="AP023361">
    <property type="protein sequence ID" value="BCJ91545.1"/>
    <property type="molecule type" value="Genomic_DNA"/>
</dbReference>
<dbReference type="InterPro" id="IPR050950">
    <property type="entry name" value="HTH-type_LysR_regulators"/>
</dbReference>
<dbReference type="PROSITE" id="PS50931">
    <property type="entry name" value="HTH_LYSR"/>
    <property type="match status" value="1"/>
</dbReference>
<sequence length="307" mass="34166">MLIRQLQYLTALARERHFARAAAASNVTQPTLSAGIKQIEETLGVLVVERGHRFVGFTAEGERVLAWAQRVVADYEGLTQELGGLREGMTGQLKIGVIPVALPLVHWLTEPFAEAHPRTTIQVLSYTSQEIQRGLDAFDLDAGVTYLDNEPLSRVRTFPLYKERYVLVTPAGTDLDTRKNVTWEEAAGLPLGLLTGDMQNRRILDMHFREAGQVVRPVFETNSPFALLQHLTTTRWSTVLPHTYLAVMGQLDGLTTLPLVEPSAQHEVGLVVAEREPLQPLARALRAVAALPEVRLKLERDIGFDRP</sequence>
<evidence type="ECO:0000256" key="2">
    <source>
        <dbReference type="ARBA" id="ARBA00023015"/>
    </source>
</evidence>
<accession>A0A6S6QVE8</accession>
<dbReference type="SUPFAM" id="SSF53850">
    <property type="entry name" value="Periplasmic binding protein-like II"/>
    <property type="match status" value="1"/>
</dbReference>
<comment type="similarity">
    <text evidence="1">Belongs to the LysR transcriptional regulatory family.</text>
</comment>
<keyword evidence="4" id="KW-0804">Transcription</keyword>
<dbReference type="SUPFAM" id="SSF46785">
    <property type="entry name" value="Winged helix' DNA-binding domain"/>
    <property type="match status" value="1"/>
</dbReference>
<proteinExistence type="inferred from homology"/>
<dbReference type="Gene3D" id="1.10.10.10">
    <property type="entry name" value="Winged helix-like DNA-binding domain superfamily/Winged helix DNA-binding domain"/>
    <property type="match status" value="1"/>
</dbReference>
<dbReference type="InterPro" id="IPR005119">
    <property type="entry name" value="LysR_subst-bd"/>
</dbReference>
<dbReference type="GO" id="GO:0003700">
    <property type="term" value="F:DNA-binding transcription factor activity"/>
    <property type="evidence" value="ECO:0007669"/>
    <property type="project" value="InterPro"/>
</dbReference>
<evidence type="ECO:0000259" key="5">
    <source>
        <dbReference type="PROSITE" id="PS50931"/>
    </source>
</evidence>
<evidence type="ECO:0000313" key="6">
    <source>
        <dbReference type="EMBL" id="BCJ91545.1"/>
    </source>
</evidence>
<dbReference type="InterPro" id="IPR000847">
    <property type="entry name" value="LysR_HTH_N"/>
</dbReference>
<keyword evidence="7" id="KW-1185">Reference proteome</keyword>
<reference evidence="6 7" key="1">
    <citation type="submission" date="2020-08" db="EMBL/GenBank/DDBJ databases">
        <title>Genome sequence of Rhizobiales bacterium strain IZ6.</title>
        <authorList>
            <person name="Nakai R."/>
            <person name="Naganuma T."/>
        </authorList>
    </citation>
    <scope>NUCLEOTIDE SEQUENCE [LARGE SCALE GENOMIC DNA]</scope>
    <source>
        <strain evidence="6 7">IZ6</strain>
    </source>
</reference>
<dbReference type="Proteomes" id="UP000515317">
    <property type="component" value="Chromosome"/>
</dbReference>
<keyword evidence="2" id="KW-0805">Transcription regulation</keyword>
<name>A0A6S6QVE8_9HYPH</name>